<keyword evidence="5 14" id="KW-1133">Transmembrane helix</keyword>
<dbReference type="InterPro" id="IPR017452">
    <property type="entry name" value="GPCR_Rhodpsn_7TM"/>
</dbReference>
<feature type="domain" description="G-protein coupled receptors family 1 profile" evidence="15">
    <location>
        <begin position="63"/>
        <end position="542"/>
    </location>
</feature>
<dbReference type="PRINTS" id="PR00237">
    <property type="entry name" value="GPCRRHODOPSN"/>
</dbReference>
<dbReference type="Gene3D" id="1.20.1070.10">
    <property type="entry name" value="Rhodopsin 7-helix transmembrane proteins"/>
    <property type="match status" value="2"/>
</dbReference>
<reference evidence="16 17" key="1">
    <citation type="submission" date="2024-09" db="EMBL/GenBank/DDBJ databases">
        <title>A chromosome-level genome assembly of Gray's grenadier anchovy, Coilia grayii.</title>
        <authorList>
            <person name="Fu Z."/>
        </authorList>
    </citation>
    <scope>NUCLEOTIDE SEQUENCE [LARGE SCALE GENOMIC DNA]</scope>
    <source>
        <strain evidence="16">G4</strain>
        <tissue evidence="16">Muscle</tissue>
    </source>
</reference>
<dbReference type="EMBL" id="JBHFQA010000010">
    <property type="protein sequence ID" value="KAL2092500.1"/>
    <property type="molecule type" value="Genomic_DNA"/>
</dbReference>
<keyword evidence="6 12" id="KW-0297">G-protein coupled receptor</keyword>
<dbReference type="InterPro" id="IPR000276">
    <property type="entry name" value="GPCR_Rhodpsn"/>
</dbReference>
<evidence type="ECO:0000256" key="2">
    <source>
        <dbReference type="ARBA" id="ARBA00019305"/>
    </source>
</evidence>
<feature type="transmembrane region" description="Helical" evidence="14">
    <location>
        <begin position="526"/>
        <end position="545"/>
    </location>
</feature>
<dbReference type="AlphaFoldDB" id="A0ABD1K036"/>
<dbReference type="FunFam" id="1.20.1070.10:FF:000100">
    <property type="entry name" value="alpha-2B adrenergic receptor"/>
    <property type="match status" value="1"/>
</dbReference>
<keyword evidence="10 12" id="KW-0807">Transducer</keyword>
<feature type="compositionally biased region" description="Low complexity" evidence="13">
    <location>
        <begin position="308"/>
        <end position="341"/>
    </location>
</feature>
<comment type="similarity">
    <text evidence="12">Belongs to the G-protein coupled receptor 1 family.</text>
</comment>
<feature type="region of interest" description="Disordered" evidence="13">
    <location>
        <begin position="240"/>
        <end position="440"/>
    </location>
</feature>
<feature type="compositionally biased region" description="Polar residues" evidence="13">
    <location>
        <begin position="427"/>
        <end position="440"/>
    </location>
</feature>
<proteinExistence type="inferred from homology"/>
<evidence type="ECO:0000256" key="14">
    <source>
        <dbReference type="SAM" id="Phobius"/>
    </source>
</evidence>
<feature type="transmembrane region" description="Helical" evidence="14">
    <location>
        <begin position="485"/>
        <end position="506"/>
    </location>
</feature>
<evidence type="ECO:0000256" key="3">
    <source>
        <dbReference type="ARBA" id="ARBA00022475"/>
    </source>
</evidence>
<evidence type="ECO:0000256" key="8">
    <source>
        <dbReference type="ARBA" id="ARBA00023157"/>
    </source>
</evidence>
<dbReference type="GO" id="GO:0005886">
    <property type="term" value="C:plasma membrane"/>
    <property type="evidence" value="ECO:0007669"/>
    <property type="project" value="UniProtKB-SubCell"/>
</dbReference>
<dbReference type="PANTHER" id="PTHR24248">
    <property type="entry name" value="ADRENERGIC RECEPTOR-RELATED G-PROTEIN COUPLED RECEPTOR"/>
    <property type="match status" value="1"/>
</dbReference>
<accession>A0ABD1K036</accession>
<keyword evidence="4 12" id="KW-0812">Transmembrane</keyword>
<evidence type="ECO:0000256" key="1">
    <source>
        <dbReference type="ARBA" id="ARBA00004651"/>
    </source>
</evidence>
<dbReference type="Pfam" id="PF00001">
    <property type="entry name" value="7tm_1"/>
    <property type="match status" value="1"/>
</dbReference>
<dbReference type="SUPFAM" id="SSF81321">
    <property type="entry name" value="Family A G protein-coupled receptor-like"/>
    <property type="match status" value="1"/>
</dbReference>
<evidence type="ECO:0000256" key="9">
    <source>
        <dbReference type="ARBA" id="ARBA00023170"/>
    </source>
</evidence>
<sequence length="566" mass="61305">MASALDSACSPDLSMVERNGSGSGGTSPPTCNQSMLKLAPYSPEATVAFATAITLMILFTIVGNILVIIAVLTSRSLRGPQNLFLVSLAAADILVATLIIPFSLANELMGFWYFRSVWCEIYLALDVLFCTSSIVHLCAISLDRYLSISRALSYGAQRTPRRIKAAILVVWLIAAVISFPPLLSMNKKQGGDGEGRGPQCQLNDERWYILYSTIGSFFAPCLIMILVYMRIYQIAKQRTRCPPGEPRKEGKVSSPAPTPLTKPHAQHQPNGRGGGDPGTPVTPHKPPANATPRPHHLAVPQTPSRQQLPSPSANNLLQPPSPSPALTQTPTTPSTPLGPSPVKSPSVASNQQQQEPQQQQQQQQDSAPTTKRCDEAVVTPVKDKKAKGMGRRADNNNGDTSSSDSDTEPGGVGSSGGGGEGGGPEGNQSPSMAGTPSLHSPATIQKYRDMIATAKGAKLVPRRSKQEGTPNSTRRKAMVNREKRFTFVLAVVIGVFVVCWFPFFFSYSLQAICPETCALPEPLFKFFFWIGYCNSCLNPVIYTIFNKDFRRAFKKILCKNTKGTFF</sequence>
<evidence type="ECO:0000256" key="12">
    <source>
        <dbReference type="RuleBase" id="RU000688"/>
    </source>
</evidence>
<comment type="caution">
    <text evidence="16">The sequence shown here is derived from an EMBL/GenBank/DDBJ whole genome shotgun (WGS) entry which is preliminary data.</text>
</comment>
<dbReference type="CDD" id="cd15321">
    <property type="entry name" value="7tmA_alpha2B_AR"/>
    <property type="match status" value="1"/>
</dbReference>
<name>A0ABD1K036_9TELE</name>
<feature type="transmembrane region" description="Helical" evidence="14">
    <location>
        <begin position="122"/>
        <end position="142"/>
    </location>
</feature>
<dbReference type="PANTHER" id="PTHR24248:SF130">
    <property type="entry name" value="ALPHA-2B ADRENERGIC RECEPTOR"/>
    <property type="match status" value="1"/>
</dbReference>
<evidence type="ECO:0000256" key="13">
    <source>
        <dbReference type="SAM" id="MobiDB-lite"/>
    </source>
</evidence>
<dbReference type="GO" id="GO:0071881">
    <property type="term" value="P:adenylate cyclase-inhibiting adrenergic receptor signaling pathway"/>
    <property type="evidence" value="ECO:0007669"/>
    <property type="project" value="UniProtKB-ARBA"/>
</dbReference>
<evidence type="ECO:0000256" key="6">
    <source>
        <dbReference type="ARBA" id="ARBA00023040"/>
    </source>
</evidence>
<keyword evidence="3" id="KW-1003">Cell membrane</keyword>
<dbReference type="PROSITE" id="PS00237">
    <property type="entry name" value="G_PROTEIN_RECEP_F1_1"/>
    <property type="match status" value="1"/>
</dbReference>
<feature type="transmembrane region" description="Helical" evidence="14">
    <location>
        <begin position="163"/>
        <end position="183"/>
    </location>
</feature>
<feature type="compositionally biased region" description="Low complexity" evidence="13">
    <location>
        <begin position="395"/>
        <end position="404"/>
    </location>
</feature>
<feature type="transmembrane region" description="Helical" evidence="14">
    <location>
        <begin position="45"/>
        <end position="71"/>
    </location>
</feature>
<evidence type="ECO:0000256" key="10">
    <source>
        <dbReference type="ARBA" id="ARBA00023224"/>
    </source>
</evidence>
<feature type="transmembrane region" description="Helical" evidence="14">
    <location>
        <begin position="83"/>
        <end position="102"/>
    </location>
</feature>
<evidence type="ECO:0000256" key="11">
    <source>
        <dbReference type="ARBA" id="ARBA00031735"/>
    </source>
</evidence>
<evidence type="ECO:0000259" key="15">
    <source>
        <dbReference type="PROSITE" id="PS50262"/>
    </source>
</evidence>
<gene>
    <name evidence="16" type="ORF">ACEWY4_012298</name>
</gene>
<dbReference type="GO" id="GO:0004930">
    <property type="term" value="F:G protein-coupled receptor activity"/>
    <property type="evidence" value="ECO:0007669"/>
    <property type="project" value="UniProtKB-KW"/>
</dbReference>
<keyword evidence="7 14" id="KW-0472">Membrane</keyword>
<evidence type="ECO:0000313" key="16">
    <source>
        <dbReference type="EMBL" id="KAL2092500.1"/>
    </source>
</evidence>
<evidence type="ECO:0000256" key="7">
    <source>
        <dbReference type="ARBA" id="ARBA00023136"/>
    </source>
</evidence>
<comment type="subcellular location">
    <subcellularLocation>
        <location evidence="1">Cell membrane</location>
        <topology evidence="1">Multi-pass membrane protein</topology>
    </subcellularLocation>
</comment>
<dbReference type="Proteomes" id="UP001591681">
    <property type="component" value="Unassembled WGS sequence"/>
</dbReference>
<organism evidence="16 17">
    <name type="scientific">Coilia grayii</name>
    <name type="common">Gray's grenadier anchovy</name>
    <dbReference type="NCBI Taxonomy" id="363190"/>
    <lineage>
        <taxon>Eukaryota</taxon>
        <taxon>Metazoa</taxon>
        <taxon>Chordata</taxon>
        <taxon>Craniata</taxon>
        <taxon>Vertebrata</taxon>
        <taxon>Euteleostomi</taxon>
        <taxon>Actinopterygii</taxon>
        <taxon>Neopterygii</taxon>
        <taxon>Teleostei</taxon>
        <taxon>Clupei</taxon>
        <taxon>Clupeiformes</taxon>
        <taxon>Clupeoidei</taxon>
        <taxon>Engraulidae</taxon>
        <taxon>Coilinae</taxon>
        <taxon>Coilia</taxon>
    </lineage>
</organism>
<keyword evidence="8" id="KW-1015">Disulfide bond</keyword>
<keyword evidence="17" id="KW-1185">Reference proteome</keyword>
<evidence type="ECO:0000256" key="4">
    <source>
        <dbReference type="ARBA" id="ARBA00022692"/>
    </source>
</evidence>
<protein>
    <recommendedName>
        <fullName evidence="2">Alpha-2B adrenergic receptor</fullName>
    </recommendedName>
    <alternativeName>
        <fullName evidence="11">Alpha-2B adrenoreceptor</fullName>
    </alternativeName>
</protein>
<feature type="compositionally biased region" description="Gly residues" evidence="13">
    <location>
        <begin position="410"/>
        <end position="425"/>
    </location>
</feature>
<evidence type="ECO:0000313" key="17">
    <source>
        <dbReference type="Proteomes" id="UP001591681"/>
    </source>
</evidence>
<evidence type="ECO:0000256" key="5">
    <source>
        <dbReference type="ARBA" id="ARBA00022989"/>
    </source>
</evidence>
<keyword evidence="9 12" id="KW-0675">Receptor</keyword>
<feature type="transmembrane region" description="Helical" evidence="14">
    <location>
        <begin position="208"/>
        <end position="229"/>
    </location>
</feature>
<dbReference type="SMART" id="SM01381">
    <property type="entry name" value="7TM_GPCR_Srsx"/>
    <property type="match status" value="1"/>
</dbReference>
<feature type="compositionally biased region" description="Low complexity" evidence="13">
    <location>
        <begin position="351"/>
        <end position="364"/>
    </location>
</feature>
<dbReference type="PROSITE" id="PS50262">
    <property type="entry name" value="G_PROTEIN_RECEP_F1_2"/>
    <property type="match status" value="1"/>
</dbReference>